<dbReference type="Proteomes" id="UP000823928">
    <property type="component" value="Unassembled WGS sequence"/>
</dbReference>
<dbReference type="SMART" id="SM00530">
    <property type="entry name" value="HTH_XRE"/>
    <property type="match status" value="1"/>
</dbReference>
<gene>
    <name evidence="3" type="ORF">IAC10_13910</name>
</gene>
<dbReference type="CDD" id="cd00093">
    <property type="entry name" value="HTH_XRE"/>
    <property type="match status" value="1"/>
</dbReference>
<feature type="domain" description="HTH cro/C1-type" evidence="2">
    <location>
        <begin position="15"/>
        <end position="69"/>
    </location>
</feature>
<proteinExistence type="predicted"/>
<reference evidence="3" key="1">
    <citation type="submission" date="2020-10" db="EMBL/GenBank/DDBJ databases">
        <authorList>
            <person name="Gilroy R."/>
        </authorList>
    </citation>
    <scope>NUCLEOTIDE SEQUENCE</scope>
    <source>
        <strain evidence="3">6276</strain>
    </source>
</reference>
<accession>A0A9D1F1L1</accession>
<dbReference type="Gene3D" id="1.10.260.40">
    <property type="entry name" value="lambda repressor-like DNA-binding domains"/>
    <property type="match status" value="1"/>
</dbReference>
<evidence type="ECO:0000313" key="3">
    <source>
        <dbReference type="EMBL" id="HIS37696.1"/>
    </source>
</evidence>
<dbReference type="PANTHER" id="PTHR46558:SF4">
    <property type="entry name" value="DNA-BIDING PHAGE PROTEIN"/>
    <property type="match status" value="1"/>
</dbReference>
<organism evidence="3 4">
    <name type="scientific">Candidatus Scatousia excrementigallinarum</name>
    <dbReference type="NCBI Taxonomy" id="2840935"/>
    <lineage>
        <taxon>Bacteria</taxon>
        <taxon>Candidatus Scatousia</taxon>
    </lineage>
</organism>
<evidence type="ECO:0000259" key="2">
    <source>
        <dbReference type="PROSITE" id="PS50943"/>
    </source>
</evidence>
<evidence type="ECO:0000313" key="4">
    <source>
        <dbReference type="Proteomes" id="UP000823928"/>
    </source>
</evidence>
<sequence length="72" mass="8574">MYNETEILKQFGRNIKAERIRKGYTQESFAEKMNVNREYISKIERGLVNMSLKKIVSLTNFLEADLKDILRF</sequence>
<dbReference type="PROSITE" id="PS50943">
    <property type="entry name" value="HTH_CROC1"/>
    <property type="match status" value="1"/>
</dbReference>
<comment type="caution">
    <text evidence="3">The sequence shown here is derived from an EMBL/GenBank/DDBJ whole genome shotgun (WGS) entry which is preliminary data.</text>
</comment>
<dbReference type="InterPro" id="IPR010982">
    <property type="entry name" value="Lambda_DNA-bd_dom_sf"/>
</dbReference>
<name>A0A9D1F1L1_9BACT</name>
<dbReference type="SUPFAM" id="SSF47413">
    <property type="entry name" value="lambda repressor-like DNA-binding domains"/>
    <property type="match status" value="1"/>
</dbReference>
<protein>
    <submittedName>
        <fullName evidence="3">Helix-turn-helix transcriptional regulator</fullName>
    </submittedName>
</protein>
<dbReference type="Pfam" id="PF01381">
    <property type="entry name" value="HTH_3"/>
    <property type="match status" value="1"/>
</dbReference>
<evidence type="ECO:0000256" key="1">
    <source>
        <dbReference type="ARBA" id="ARBA00023125"/>
    </source>
</evidence>
<dbReference type="AlphaFoldDB" id="A0A9D1F1L1"/>
<dbReference type="EMBL" id="DVIU01000283">
    <property type="protein sequence ID" value="HIS37696.1"/>
    <property type="molecule type" value="Genomic_DNA"/>
</dbReference>
<dbReference type="GO" id="GO:0003677">
    <property type="term" value="F:DNA binding"/>
    <property type="evidence" value="ECO:0007669"/>
    <property type="project" value="UniProtKB-KW"/>
</dbReference>
<dbReference type="InterPro" id="IPR001387">
    <property type="entry name" value="Cro/C1-type_HTH"/>
</dbReference>
<dbReference type="PANTHER" id="PTHR46558">
    <property type="entry name" value="TRACRIPTIONAL REGULATORY PROTEIN-RELATED-RELATED"/>
    <property type="match status" value="1"/>
</dbReference>
<keyword evidence="1" id="KW-0238">DNA-binding</keyword>
<reference evidence="3" key="2">
    <citation type="journal article" date="2021" name="PeerJ">
        <title>Extensive microbial diversity within the chicken gut microbiome revealed by metagenomics and culture.</title>
        <authorList>
            <person name="Gilroy R."/>
            <person name="Ravi A."/>
            <person name="Getino M."/>
            <person name="Pursley I."/>
            <person name="Horton D.L."/>
            <person name="Alikhan N.F."/>
            <person name="Baker D."/>
            <person name="Gharbi K."/>
            <person name="Hall N."/>
            <person name="Watson M."/>
            <person name="Adriaenssens E.M."/>
            <person name="Foster-Nyarko E."/>
            <person name="Jarju S."/>
            <person name="Secka A."/>
            <person name="Antonio M."/>
            <person name="Oren A."/>
            <person name="Chaudhuri R.R."/>
            <person name="La Ragione R."/>
            <person name="Hildebrand F."/>
            <person name="Pallen M.J."/>
        </authorList>
    </citation>
    <scope>NUCLEOTIDE SEQUENCE</scope>
    <source>
        <strain evidence="3">6276</strain>
    </source>
</reference>